<keyword evidence="1" id="KW-1133">Transmembrane helix</keyword>
<evidence type="ECO:0000313" key="2">
    <source>
        <dbReference type="EMBL" id="CAI2172945.1"/>
    </source>
</evidence>
<dbReference type="EMBL" id="CAMKVN010001001">
    <property type="protein sequence ID" value="CAI2172945.1"/>
    <property type="molecule type" value="Genomic_DNA"/>
</dbReference>
<gene>
    <name evidence="2" type="ORF">FWILDA_LOCUS5837</name>
</gene>
<keyword evidence="3" id="KW-1185">Reference proteome</keyword>
<dbReference type="Proteomes" id="UP001153678">
    <property type="component" value="Unassembled WGS sequence"/>
</dbReference>
<keyword evidence="1" id="KW-0812">Transmembrane</keyword>
<evidence type="ECO:0000313" key="3">
    <source>
        <dbReference type="Proteomes" id="UP001153678"/>
    </source>
</evidence>
<proteinExistence type="predicted"/>
<reference evidence="2" key="1">
    <citation type="submission" date="2022-08" db="EMBL/GenBank/DDBJ databases">
        <authorList>
            <person name="Kallberg Y."/>
            <person name="Tangrot J."/>
            <person name="Rosling A."/>
        </authorList>
    </citation>
    <scope>NUCLEOTIDE SEQUENCE</scope>
    <source>
        <strain evidence="2">Wild A</strain>
    </source>
</reference>
<sequence length="133" mass="15771">MSYTIREARIRFGHWIIQYDLGARALSDSFGSGSRYYRKRFKAKRVMFTVLVSYGRYQMVVLLFIVKVDNTTFSLERFRCRRVNTQKENVSLYTNSSNIENVQNDSDKENENVDNIIDQYTNIPNHNDDHHFA</sequence>
<organism evidence="2 3">
    <name type="scientific">Funneliformis geosporum</name>
    <dbReference type="NCBI Taxonomy" id="1117311"/>
    <lineage>
        <taxon>Eukaryota</taxon>
        <taxon>Fungi</taxon>
        <taxon>Fungi incertae sedis</taxon>
        <taxon>Mucoromycota</taxon>
        <taxon>Glomeromycotina</taxon>
        <taxon>Glomeromycetes</taxon>
        <taxon>Glomerales</taxon>
        <taxon>Glomeraceae</taxon>
        <taxon>Funneliformis</taxon>
    </lineage>
</organism>
<evidence type="ECO:0000256" key="1">
    <source>
        <dbReference type="SAM" id="Phobius"/>
    </source>
</evidence>
<protein>
    <submittedName>
        <fullName evidence="2">19248_t:CDS:1</fullName>
    </submittedName>
</protein>
<name>A0A9W4SLS2_9GLOM</name>
<keyword evidence="1" id="KW-0472">Membrane</keyword>
<dbReference type="AlphaFoldDB" id="A0A9W4SLS2"/>
<dbReference type="OrthoDB" id="2384185at2759"/>
<accession>A0A9W4SLS2</accession>
<feature type="transmembrane region" description="Helical" evidence="1">
    <location>
        <begin position="46"/>
        <end position="66"/>
    </location>
</feature>
<comment type="caution">
    <text evidence="2">The sequence shown here is derived from an EMBL/GenBank/DDBJ whole genome shotgun (WGS) entry which is preliminary data.</text>
</comment>